<dbReference type="SUPFAM" id="SSF46689">
    <property type="entry name" value="Homeodomain-like"/>
    <property type="match status" value="2"/>
</dbReference>
<evidence type="ECO:0000259" key="4">
    <source>
        <dbReference type="PROSITE" id="PS01124"/>
    </source>
</evidence>
<dbReference type="Gene3D" id="2.60.120.10">
    <property type="entry name" value="Jelly Rolls"/>
    <property type="match status" value="1"/>
</dbReference>
<accession>A0A2A4SYE3</accession>
<evidence type="ECO:0000256" key="1">
    <source>
        <dbReference type="ARBA" id="ARBA00023015"/>
    </source>
</evidence>
<dbReference type="SUPFAM" id="SSF51215">
    <property type="entry name" value="Regulatory protein AraC"/>
    <property type="match status" value="1"/>
</dbReference>
<evidence type="ECO:0000313" key="5">
    <source>
        <dbReference type="EMBL" id="PCI26406.1"/>
    </source>
</evidence>
<dbReference type="PANTHER" id="PTHR43280:SF2">
    <property type="entry name" value="HTH-TYPE TRANSCRIPTIONAL REGULATOR EXSA"/>
    <property type="match status" value="1"/>
</dbReference>
<gene>
    <name evidence="5" type="ORF">COB67_10065</name>
</gene>
<comment type="caution">
    <text evidence="5">The sequence shown here is derived from an EMBL/GenBank/DDBJ whole genome shotgun (WGS) entry which is preliminary data.</text>
</comment>
<organism evidence="5 6">
    <name type="scientific">SAR324 cluster bacterium</name>
    <dbReference type="NCBI Taxonomy" id="2024889"/>
    <lineage>
        <taxon>Bacteria</taxon>
        <taxon>Deltaproteobacteria</taxon>
        <taxon>SAR324 cluster</taxon>
    </lineage>
</organism>
<dbReference type="EMBL" id="NVSR01000093">
    <property type="protein sequence ID" value="PCI26406.1"/>
    <property type="molecule type" value="Genomic_DNA"/>
</dbReference>
<evidence type="ECO:0000256" key="3">
    <source>
        <dbReference type="ARBA" id="ARBA00023163"/>
    </source>
</evidence>
<dbReference type="AlphaFoldDB" id="A0A2A4SYE3"/>
<sequence length="274" mass="30738">MHSKHTVSAGYHFSKDICAHHHAVHTEHVITLVERGNLRIKHGEEIRITPGMLILVPAGVPHSTLEGENVGVWWLGFCTGCLNLDESHSLMAPFQQIRLGALPVFELPEDRREYFIGLMKELINESGLSKPDSFDVVKSLLTLILYEVKKASQMEAQLFVGKSSIISKALEFIQKQSLNSISLKDVAEAIHRSPAYLATTMKKGTGYSVGEWIARSRLAEACSRLLHTNEQVDNIAIQVGWNDVTHFIRKFKKAYGITPAAWRKKNKTLQIKSD</sequence>
<dbReference type="Pfam" id="PF12833">
    <property type="entry name" value="HTH_18"/>
    <property type="match status" value="1"/>
</dbReference>
<keyword evidence="2" id="KW-0238">DNA-binding</keyword>
<dbReference type="Gene3D" id="1.10.10.60">
    <property type="entry name" value="Homeodomain-like"/>
    <property type="match status" value="2"/>
</dbReference>
<protein>
    <submittedName>
        <fullName evidence="5">AraC family transcriptional regulator</fullName>
    </submittedName>
</protein>
<dbReference type="GO" id="GO:0043565">
    <property type="term" value="F:sequence-specific DNA binding"/>
    <property type="evidence" value="ECO:0007669"/>
    <property type="project" value="InterPro"/>
</dbReference>
<dbReference type="PRINTS" id="PR00032">
    <property type="entry name" value="HTHARAC"/>
</dbReference>
<dbReference type="InterPro" id="IPR037923">
    <property type="entry name" value="HTH-like"/>
</dbReference>
<dbReference type="Pfam" id="PF02311">
    <property type="entry name" value="AraC_binding"/>
    <property type="match status" value="1"/>
</dbReference>
<dbReference type="InterPro" id="IPR018060">
    <property type="entry name" value="HTH_AraC"/>
</dbReference>
<reference evidence="6" key="1">
    <citation type="submission" date="2017-08" db="EMBL/GenBank/DDBJ databases">
        <title>A dynamic microbial community with high functional redundancy inhabits the cold, oxic subseafloor aquifer.</title>
        <authorList>
            <person name="Tully B.J."/>
            <person name="Wheat C.G."/>
            <person name="Glazer B.T."/>
            <person name="Huber J.A."/>
        </authorList>
    </citation>
    <scope>NUCLEOTIDE SEQUENCE [LARGE SCALE GENOMIC DNA]</scope>
</reference>
<proteinExistence type="predicted"/>
<dbReference type="InterPro" id="IPR014710">
    <property type="entry name" value="RmlC-like_jellyroll"/>
</dbReference>
<keyword evidence="3" id="KW-0804">Transcription</keyword>
<feature type="domain" description="HTH araC/xylS-type" evidence="4">
    <location>
        <begin position="167"/>
        <end position="265"/>
    </location>
</feature>
<evidence type="ECO:0000256" key="2">
    <source>
        <dbReference type="ARBA" id="ARBA00023125"/>
    </source>
</evidence>
<evidence type="ECO:0000313" key="6">
    <source>
        <dbReference type="Proteomes" id="UP000218113"/>
    </source>
</evidence>
<dbReference type="InterPro" id="IPR009057">
    <property type="entry name" value="Homeodomain-like_sf"/>
</dbReference>
<dbReference type="PROSITE" id="PS01124">
    <property type="entry name" value="HTH_ARAC_FAMILY_2"/>
    <property type="match status" value="1"/>
</dbReference>
<dbReference type="PANTHER" id="PTHR43280">
    <property type="entry name" value="ARAC-FAMILY TRANSCRIPTIONAL REGULATOR"/>
    <property type="match status" value="1"/>
</dbReference>
<dbReference type="InterPro" id="IPR020449">
    <property type="entry name" value="Tscrpt_reg_AraC-type_HTH"/>
</dbReference>
<keyword evidence="1" id="KW-0805">Transcription regulation</keyword>
<dbReference type="CDD" id="cd02208">
    <property type="entry name" value="cupin_RmlC-like"/>
    <property type="match status" value="1"/>
</dbReference>
<dbReference type="SMART" id="SM00342">
    <property type="entry name" value="HTH_ARAC"/>
    <property type="match status" value="1"/>
</dbReference>
<name>A0A2A4SYE3_9DELT</name>
<dbReference type="Proteomes" id="UP000218113">
    <property type="component" value="Unassembled WGS sequence"/>
</dbReference>
<dbReference type="GO" id="GO:0003700">
    <property type="term" value="F:DNA-binding transcription factor activity"/>
    <property type="evidence" value="ECO:0007669"/>
    <property type="project" value="InterPro"/>
</dbReference>
<dbReference type="InterPro" id="IPR003313">
    <property type="entry name" value="AraC-bd"/>
</dbReference>